<evidence type="ECO:0000313" key="4">
    <source>
        <dbReference type="EMBL" id="KAK3330885.1"/>
    </source>
</evidence>
<dbReference type="AlphaFoldDB" id="A0AAE0HRZ8"/>
<dbReference type="SUPFAM" id="SSF56281">
    <property type="entry name" value="Metallo-hydrolase/oxidoreductase"/>
    <property type="match status" value="1"/>
</dbReference>
<keyword evidence="2" id="KW-0812">Transmembrane</keyword>
<keyword evidence="2" id="KW-1133">Transmembrane helix</keyword>
<dbReference type="Proteomes" id="UP001283341">
    <property type="component" value="Unassembled WGS sequence"/>
</dbReference>
<evidence type="ECO:0000313" key="3">
    <source>
        <dbReference type="EMBL" id="KAK3311828.1"/>
    </source>
</evidence>
<dbReference type="PANTHER" id="PTHR33835:SF1">
    <property type="entry name" value="METALLO-BETA-LACTAMASE DOMAIN-CONTAINING PROTEIN"/>
    <property type="match status" value="1"/>
</dbReference>
<dbReference type="EMBL" id="JAUEDM010000016">
    <property type="protein sequence ID" value="KAK3311828.1"/>
    <property type="molecule type" value="Genomic_DNA"/>
</dbReference>
<protein>
    <submittedName>
        <fullName evidence="3">Uncharacterized protein</fullName>
    </submittedName>
</protein>
<evidence type="ECO:0000256" key="2">
    <source>
        <dbReference type="SAM" id="Phobius"/>
    </source>
</evidence>
<organism evidence="3 5">
    <name type="scientific">Apodospora peruviana</name>
    <dbReference type="NCBI Taxonomy" id="516989"/>
    <lineage>
        <taxon>Eukaryota</taxon>
        <taxon>Fungi</taxon>
        <taxon>Dikarya</taxon>
        <taxon>Ascomycota</taxon>
        <taxon>Pezizomycotina</taxon>
        <taxon>Sordariomycetes</taxon>
        <taxon>Sordariomycetidae</taxon>
        <taxon>Sordariales</taxon>
        <taxon>Lasiosphaeriaceae</taxon>
        <taxon>Apodospora</taxon>
    </lineage>
</organism>
<evidence type="ECO:0000256" key="1">
    <source>
        <dbReference type="SAM" id="MobiDB-lite"/>
    </source>
</evidence>
<dbReference type="Pfam" id="PF14234">
    <property type="entry name" value="DUF4336"/>
    <property type="match status" value="1"/>
</dbReference>
<dbReference type="InterPro" id="IPR036866">
    <property type="entry name" value="RibonucZ/Hydroxyglut_hydro"/>
</dbReference>
<reference evidence="3" key="2">
    <citation type="submission" date="2023-06" db="EMBL/GenBank/DDBJ databases">
        <authorList>
            <consortium name="Lawrence Berkeley National Laboratory"/>
            <person name="Haridas S."/>
            <person name="Hensen N."/>
            <person name="Bonometti L."/>
            <person name="Westerberg I."/>
            <person name="Brannstrom I.O."/>
            <person name="Guillou S."/>
            <person name="Cros-Aarteil S."/>
            <person name="Calhoun S."/>
            <person name="Kuo A."/>
            <person name="Mondo S."/>
            <person name="Pangilinan J."/>
            <person name="Riley R."/>
            <person name="Labutti K."/>
            <person name="Andreopoulos B."/>
            <person name="Lipzen A."/>
            <person name="Chen C."/>
            <person name="Yanf M."/>
            <person name="Daum C."/>
            <person name="Ng V."/>
            <person name="Clum A."/>
            <person name="Steindorff A."/>
            <person name="Ohm R."/>
            <person name="Martin F."/>
            <person name="Silar P."/>
            <person name="Natvig D."/>
            <person name="Lalanne C."/>
            <person name="Gautier V."/>
            <person name="Ament-Velasquez S.L."/>
            <person name="Kruys A."/>
            <person name="Hutchinson M.I."/>
            <person name="Powell A.J."/>
            <person name="Barry K."/>
            <person name="Miller A.N."/>
            <person name="Grigoriev I.V."/>
            <person name="Debuchy R."/>
            <person name="Gladieux P."/>
            <person name="Thoren M.H."/>
            <person name="Johannesson H."/>
        </authorList>
    </citation>
    <scope>NUCLEOTIDE SEQUENCE</scope>
    <source>
        <strain evidence="3">CBS 118394</strain>
    </source>
</reference>
<accession>A0AAE0HRZ8</accession>
<dbReference type="PANTHER" id="PTHR33835">
    <property type="entry name" value="YALI0C07656P"/>
    <property type="match status" value="1"/>
</dbReference>
<gene>
    <name evidence="4" type="ORF">B0H66DRAFT_545131</name>
    <name evidence="3" type="ORF">B0H66DRAFT_571382</name>
</gene>
<proteinExistence type="predicted"/>
<comment type="caution">
    <text evidence="3">The sequence shown here is derived from an EMBL/GenBank/DDBJ whole genome shotgun (WGS) entry which is preliminary data.</text>
</comment>
<dbReference type="InterPro" id="IPR025638">
    <property type="entry name" value="DUF4336"/>
</dbReference>
<sequence>MWKPRRPAPSLNFRDSFGHHRPNQHHPRKPLAFHIEHRLLSTRAPSASLFAPKTSRAISTTTACRTHQSKRSTFATRRTPRRALRARLLFATAAAAVSITFFWASHRPFSNTNNTMGSKLAPSNPSEVMVIRNITPNIVTFSVPFSRFGRLPVGGRGTLVRLTSGALAVFSPVALTPEAKAKVAELGGNVRYIVAPDIEHHIFVTEWAQAYPDAVLVGPEGLPEKRAKMSLSPENKNVGKEPFAAVFTAKNKRDIKIAPDFDADFEYEFFDSHPNKELAFFYKPDRVLIQADLLFNLPADEQYSCMPEADKPKNAGLLARIFMSLQSAQGEAKWQKRFLWYAASSKNRDGFNTSVRRVAAWDFNTIVPCHGDTVVGGGKALFEKVFEWHLKGRK</sequence>
<keyword evidence="2" id="KW-0472">Membrane</keyword>
<feature type="transmembrane region" description="Helical" evidence="2">
    <location>
        <begin position="86"/>
        <end position="104"/>
    </location>
</feature>
<feature type="region of interest" description="Disordered" evidence="1">
    <location>
        <begin position="1"/>
        <end position="27"/>
    </location>
</feature>
<evidence type="ECO:0000313" key="5">
    <source>
        <dbReference type="Proteomes" id="UP001283341"/>
    </source>
</evidence>
<name>A0AAE0HRZ8_9PEZI</name>
<reference evidence="3" key="1">
    <citation type="journal article" date="2023" name="Mol. Phylogenet. Evol.">
        <title>Genome-scale phylogeny and comparative genomics of the fungal order Sordariales.</title>
        <authorList>
            <person name="Hensen N."/>
            <person name="Bonometti L."/>
            <person name="Westerberg I."/>
            <person name="Brannstrom I.O."/>
            <person name="Guillou S."/>
            <person name="Cros-Aarteil S."/>
            <person name="Calhoun S."/>
            <person name="Haridas S."/>
            <person name="Kuo A."/>
            <person name="Mondo S."/>
            <person name="Pangilinan J."/>
            <person name="Riley R."/>
            <person name="LaButti K."/>
            <person name="Andreopoulos B."/>
            <person name="Lipzen A."/>
            <person name="Chen C."/>
            <person name="Yan M."/>
            <person name="Daum C."/>
            <person name="Ng V."/>
            <person name="Clum A."/>
            <person name="Steindorff A."/>
            <person name="Ohm R.A."/>
            <person name="Martin F."/>
            <person name="Silar P."/>
            <person name="Natvig D.O."/>
            <person name="Lalanne C."/>
            <person name="Gautier V."/>
            <person name="Ament-Velasquez S.L."/>
            <person name="Kruys A."/>
            <person name="Hutchinson M.I."/>
            <person name="Powell A.J."/>
            <person name="Barry K."/>
            <person name="Miller A.N."/>
            <person name="Grigoriev I.V."/>
            <person name="Debuchy R."/>
            <person name="Gladieux P."/>
            <person name="Hiltunen Thoren M."/>
            <person name="Johannesson H."/>
        </authorList>
    </citation>
    <scope>NUCLEOTIDE SEQUENCE</scope>
    <source>
        <strain evidence="3">CBS 118394</strain>
    </source>
</reference>
<dbReference type="EMBL" id="JAUEDM010000001">
    <property type="protein sequence ID" value="KAK3330885.1"/>
    <property type="molecule type" value="Genomic_DNA"/>
</dbReference>
<keyword evidence="5" id="KW-1185">Reference proteome</keyword>